<dbReference type="PANTHER" id="PTHR33383">
    <property type="entry name" value="MEMBRANE PROTEIN INSERTION EFFICIENCY FACTOR-RELATED"/>
    <property type="match status" value="1"/>
</dbReference>
<dbReference type="GO" id="GO:0005886">
    <property type="term" value="C:plasma membrane"/>
    <property type="evidence" value="ECO:0007669"/>
    <property type="project" value="UniProtKB-SubCell"/>
</dbReference>
<comment type="caution">
    <text evidence="3">The sequence shown here is derived from an EMBL/GenBank/DDBJ whole genome shotgun (WGS) entry which is preliminary data.</text>
</comment>
<name>A0A3N2BCZ3_9MICO</name>
<evidence type="ECO:0000313" key="4">
    <source>
        <dbReference type="Proteomes" id="UP000280668"/>
    </source>
</evidence>
<evidence type="ECO:0000313" key="3">
    <source>
        <dbReference type="EMBL" id="ROR72934.1"/>
    </source>
</evidence>
<dbReference type="SMART" id="SM01234">
    <property type="entry name" value="Haemolytic"/>
    <property type="match status" value="1"/>
</dbReference>
<dbReference type="PANTHER" id="PTHR33383:SF1">
    <property type="entry name" value="MEMBRANE PROTEIN INSERTION EFFICIENCY FACTOR-RELATED"/>
    <property type="match status" value="1"/>
</dbReference>
<comment type="similarity">
    <text evidence="1">Belongs to the UPF0161 family.</text>
</comment>
<keyword evidence="1" id="KW-0472">Membrane</keyword>
<dbReference type="Proteomes" id="UP000280668">
    <property type="component" value="Unassembled WGS sequence"/>
</dbReference>
<reference evidence="3 4" key="1">
    <citation type="submission" date="2018-11" db="EMBL/GenBank/DDBJ databases">
        <title>Sequencing the genomes of 1000 actinobacteria strains.</title>
        <authorList>
            <person name="Klenk H.-P."/>
        </authorList>
    </citation>
    <scope>NUCLEOTIDE SEQUENCE [LARGE SCALE GENOMIC DNA]</scope>
    <source>
        <strain evidence="3 4">DSM 11294</strain>
    </source>
</reference>
<dbReference type="OrthoDB" id="9801753at2"/>
<keyword evidence="1" id="KW-1003">Cell membrane</keyword>
<keyword evidence="4" id="KW-1185">Reference proteome</keyword>
<sequence length="123" mass="13830">MTTSGAERPPASPPEKPRNPLVWLLIAPVTVYRTVISPWLPRTCRYYPSCSTYAIGALRRHGFFKGLTLAVWRILRCNPWSLGGVDMVPEVGRWRPEPYHRPHEEHQAGDGEGRGAVNGPRTT</sequence>
<evidence type="ECO:0000256" key="1">
    <source>
        <dbReference type="HAMAP-Rule" id="MF_00386"/>
    </source>
</evidence>
<proteinExistence type="inferred from homology"/>
<dbReference type="HAMAP" id="MF_00386">
    <property type="entry name" value="UPF0161_YidD"/>
    <property type="match status" value="1"/>
</dbReference>
<feature type="region of interest" description="Disordered" evidence="2">
    <location>
        <begin position="96"/>
        <end position="123"/>
    </location>
</feature>
<dbReference type="InterPro" id="IPR002696">
    <property type="entry name" value="Membr_insert_effic_factor_YidD"/>
</dbReference>
<dbReference type="Pfam" id="PF01809">
    <property type="entry name" value="YidD"/>
    <property type="match status" value="1"/>
</dbReference>
<organism evidence="3 4">
    <name type="scientific">Bogoriella caseilytica</name>
    <dbReference type="NCBI Taxonomy" id="56055"/>
    <lineage>
        <taxon>Bacteria</taxon>
        <taxon>Bacillati</taxon>
        <taxon>Actinomycetota</taxon>
        <taxon>Actinomycetes</taxon>
        <taxon>Micrococcales</taxon>
        <taxon>Bogoriellaceae</taxon>
        <taxon>Bogoriella</taxon>
    </lineage>
</organism>
<dbReference type="EMBL" id="RKHK01000001">
    <property type="protein sequence ID" value="ROR72934.1"/>
    <property type="molecule type" value="Genomic_DNA"/>
</dbReference>
<dbReference type="NCBIfam" id="TIGR00278">
    <property type="entry name" value="membrane protein insertion efficiency factor YidD"/>
    <property type="match status" value="1"/>
</dbReference>
<accession>A0A3N2BCZ3</accession>
<comment type="subcellular location">
    <subcellularLocation>
        <location evidence="1">Cell membrane</location>
        <topology evidence="1">Peripheral membrane protein</topology>
        <orientation evidence="1">Cytoplasmic side</orientation>
    </subcellularLocation>
</comment>
<gene>
    <name evidence="3" type="ORF">EDD31_1298</name>
</gene>
<protein>
    <recommendedName>
        <fullName evidence="1">Putative membrane protein insertion efficiency factor</fullName>
    </recommendedName>
</protein>
<dbReference type="AlphaFoldDB" id="A0A3N2BCZ3"/>
<dbReference type="RefSeq" id="WP_123303431.1">
    <property type="nucleotide sequence ID" value="NZ_RKHK01000001.1"/>
</dbReference>
<feature type="compositionally biased region" description="Basic and acidic residues" evidence="2">
    <location>
        <begin position="96"/>
        <end position="113"/>
    </location>
</feature>
<comment type="function">
    <text evidence="1">Could be involved in insertion of integral membrane proteins into the membrane.</text>
</comment>
<evidence type="ECO:0000256" key="2">
    <source>
        <dbReference type="SAM" id="MobiDB-lite"/>
    </source>
</evidence>